<dbReference type="Proteomes" id="UP000053904">
    <property type="component" value="Unassembled WGS sequence"/>
</dbReference>
<keyword evidence="5" id="KW-0408">Iron</keyword>
<dbReference type="InterPro" id="IPR013785">
    <property type="entry name" value="Aldolase_TIM"/>
</dbReference>
<accession>A0A101HIW6</accession>
<dbReference type="InterPro" id="IPR000385">
    <property type="entry name" value="MoaA_NifB_PqqE_Fe-S-bd_CS"/>
</dbReference>
<dbReference type="NCBIfam" id="TIGR04085">
    <property type="entry name" value="rSAM_more_4Fe4S"/>
    <property type="match status" value="1"/>
</dbReference>
<dbReference type="PANTHER" id="PTHR43273">
    <property type="entry name" value="ANAEROBIC SULFATASE-MATURATING ENZYME HOMOLOG ASLB-RELATED"/>
    <property type="match status" value="1"/>
</dbReference>
<dbReference type="EMBL" id="LGGO01000013">
    <property type="protein sequence ID" value="KUK77676.1"/>
    <property type="molecule type" value="Genomic_DNA"/>
</dbReference>
<name>A0A101HIW6_9BACT</name>
<dbReference type="SFLD" id="SFLDG01386">
    <property type="entry name" value="main_SPASM_domain-containing"/>
    <property type="match status" value="1"/>
</dbReference>
<dbReference type="PANTHER" id="PTHR43273:SF8">
    <property type="entry name" value="RADICAL SAM DOMAIN PROTEIN"/>
    <property type="match status" value="1"/>
</dbReference>
<feature type="domain" description="Radical SAM core" evidence="7">
    <location>
        <begin position="82"/>
        <end position="305"/>
    </location>
</feature>
<dbReference type="CDD" id="cd01335">
    <property type="entry name" value="Radical_SAM"/>
    <property type="match status" value="1"/>
</dbReference>
<dbReference type="SFLD" id="SFLDG01067">
    <property type="entry name" value="SPASM/twitch_domain_containing"/>
    <property type="match status" value="1"/>
</dbReference>
<proteinExistence type="predicted"/>
<gene>
    <name evidence="8" type="ORF">XD93_0167</name>
</gene>
<keyword evidence="2" id="KW-0004">4Fe-4S</keyword>
<dbReference type="SFLD" id="SFLDG01384">
    <property type="entry name" value="thioether_bond_formation_requi"/>
    <property type="match status" value="1"/>
</dbReference>
<dbReference type="PATRIC" id="fig|1641389.3.peg.232"/>
<dbReference type="AlphaFoldDB" id="A0A101HIW6"/>
<dbReference type="InterPro" id="IPR023867">
    <property type="entry name" value="Sulphatase_maturase_rSAM"/>
</dbReference>
<evidence type="ECO:0000256" key="4">
    <source>
        <dbReference type="ARBA" id="ARBA00022723"/>
    </source>
</evidence>
<dbReference type="GO" id="GO:0016491">
    <property type="term" value="F:oxidoreductase activity"/>
    <property type="evidence" value="ECO:0007669"/>
    <property type="project" value="InterPro"/>
</dbReference>
<dbReference type="PROSITE" id="PS51918">
    <property type="entry name" value="RADICAL_SAM"/>
    <property type="match status" value="1"/>
</dbReference>
<reference evidence="9" key="1">
    <citation type="journal article" date="2015" name="MBio">
        <title>Genome-Resolved Metagenomic Analysis Reveals Roles for Candidate Phyla and Other Microbial Community Members in Biogeochemical Transformations in Oil Reservoirs.</title>
        <authorList>
            <person name="Hu P."/>
            <person name="Tom L."/>
            <person name="Singh A."/>
            <person name="Thomas B.C."/>
            <person name="Baker B.J."/>
            <person name="Piceno Y.M."/>
            <person name="Andersen G.L."/>
            <person name="Banfield J.F."/>
        </authorList>
    </citation>
    <scope>NUCLEOTIDE SEQUENCE [LARGE SCALE GENOMIC DNA]</scope>
</reference>
<dbReference type="GO" id="GO:0051539">
    <property type="term" value="F:4 iron, 4 sulfur cluster binding"/>
    <property type="evidence" value="ECO:0007669"/>
    <property type="project" value="UniProtKB-KW"/>
</dbReference>
<evidence type="ECO:0000256" key="1">
    <source>
        <dbReference type="ARBA" id="ARBA00001966"/>
    </source>
</evidence>
<evidence type="ECO:0000259" key="7">
    <source>
        <dbReference type="PROSITE" id="PS51918"/>
    </source>
</evidence>
<dbReference type="Gene3D" id="3.20.20.70">
    <property type="entry name" value="Aldolase class I"/>
    <property type="match status" value="1"/>
</dbReference>
<dbReference type="InterPro" id="IPR058240">
    <property type="entry name" value="rSAM_sf"/>
</dbReference>
<dbReference type="GO" id="GO:0046872">
    <property type="term" value="F:metal ion binding"/>
    <property type="evidence" value="ECO:0007669"/>
    <property type="project" value="UniProtKB-KW"/>
</dbReference>
<keyword evidence="3" id="KW-0949">S-adenosyl-L-methionine</keyword>
<evidence type="ECO:0000256" key="6">
    <source>
        <dbReference type="ARBA" id="ARBA00023014"/>
    </source>
</evidence>
<evidence type="ECO:0000256" key="3">
    <source>
        <dbReference type="ARBA" id="ARBA00022691"/>
    </source>
</evidence>
<sequence>MSPIPIILSEQIAPDIFILDNSQKKFLYSPRRGRFLEIKKDEGYKRIKHFYEKKDDTDIEDFLREIGFLSKLEEISAHRPLHYQPSNLTLSLTSNCNLRCKYCYAYAGSSKKDLSWAKIEKAIRLTVKNNQKLNKEKLKVVFHGGGEPFFRWGILQKATELINDLWPGNKRFSIVTNATLITDKRAKWLKENNFHLSVSLDGPKDVHDQQRVKANGEGSFDDCIQGITHLYKHNVHFGIRATVTQYNLNRLKELILIAKAFDCNLKVEPLTITGRASEEMSGISFEDYYNSFNEAKAFADDLGVSFASIYNHRIYTKTEFCSGNGNTFCLLPGGYISTCTRVTRIDDDLADEFIIGKLDEQNSLQIDNIQVRKLKLMTVSNFEQCKTCFAKWFCSGGCLHQRISNGGNMPEGHCKVMKAMLFDKLLEELESKGKEVR</sequence>
<protein>
    <submittedName>
        <fullName evidence="8">Radical SAM additional 4Fe4S-binding domain-containing protein</fullName>
    </submittedName>
</protein>
<dbReference type="InterPro" id="IPR007197">
    <property type="entry name" value="rSAM"/>
</dbReference>
<comment type="cofactor">
    <cofactor evidence="1">
        <name>[4Fe-4S] cluster</name>
        <dbReference type="ChEBI" id="CHEBI:49883"/>
    </cofactor>
</comment>
<evidence type="ECO:0000313" key="8">
    <source>
        <dbReference type="EMBL" id="KUK77676.1"/>
    </source>
</evidence>
<dbReference type="Pfam" id="PF04055">
    <property type="entry name" value="Radical_SAM"/>
    <property type="match status" value="1"/>
</dbReference>
<organism evidence="8 9">
    <name type="scientific">candidate division WS6 bacterium 34_10</name>
    <dbReference type="NCBI Taxonomy" id="1641389"/>
    <lineage>
        <taxon>Bacteria</taxon>
        <taxon>Candidatus Dojkabacteria</taxon>
    </lineage>
</organism>
<keyword evidence="6" id="KW-0411">Iron-sulfur</keyword>
<comment type="caution">
    <text evidence="8">The sequence shown here is derived from an EMBL/GenBank/DDBJ whole genome shotgun (WGS) entry which is preliminary data.</text>
</comment>
<evidence type="ECO:0000313" key="9">
    <source>
        <dbReference type="Proteomes" id="UP000053904"/>
    </source>
</evidence>
<evidence type="ECO:0000256" key="2">
    <source>
        <dbReference type="ARBA" id="ARBA00022485"/>
    </source>
</evidence>
<evidence type="ECO:0000256" key="5">
    <source>
        <dbReference type="ARBA" id="ARBA00023004"/>
    </source>
</evidence>
<dbReference type="PROSITE" id="PS01305">
    <property type="entry name" value="MOAA_NIFB_PQQE"/>
    <property type="match status" value="1"/>
</dbReference>
<dbReference type="InterPro" id="IPR023885">
    <property type="entry name" value="4Fe4S-binding_SPASM_dom"/>
</dbReference>
<dbReference type="SUPFAM" id="SSF102114">
    <property type="entry name" value="Radical SAM enzymes"/>
    <property type="match status" value="1"/>
</dbReference>
<dbReference type="SFLD" id="SFLDS00029">
    <property type="entry name" value="Radical_SAM"/>
    <property type="match status" value="1"/>
</dbReference>
<keyword evidence="4" id="KW-0479">Metal-binding</keyword>